<reference evidence="2" key="1">
    <citation type="submission" date="2016-06" db="EMBL/GenBank/DDBJ databases">
        <authorList>
            <person name="de Vries S.P.W."/>
            <person name="Hadjirin N.F."/>
            <person name="Lay E.M."/>
            <person name="Zadoks R.N."/>
            <person name="Peacock S.J."/>
            <person name="Parkhill J."/>
            <person name="Grant A.J."/>
            <person name="Mcdougall S."/>
            <person name="Holmes M.A."/>
        </authorList>
    </citation>
    <scope>NUCLEOTIDE SEQUENCE [LARGE SCALE GENOMIC DNA]</scope>
    <source>
        <strain evidence="2">NZ1587</strain>
    </source>
</reference>
<sequence length="135" mass="15407">MLKKLGLVDLHASLKATIEKNTSLTAYDQVPEDAPAPFYFIEIVDKRPENTKMMWCEVFTVWIHAIAAESNGKVAIYKMIEEVEEALTEQLVLPDVEILRQTETGMQSLQEDETKEMHAIIAYEIKVAYGFKTKI</sequence>
<dbReference type="AlphaFoldDB" id="A0A1L8MKE9"/>
<dbReference type="Gene3D" id="3.30.2000.30">
    <property type="match status" value="1"/>
</dbReference>
<comment type="caution">
    <text evidence="1">The sequence shown here is derived from an EMBL/GenBank/DDBJ whole genome shotgun (WGS) entry which is preliminary data.</text>
</comment>
<dbReference type="EMBL" id="LZDD01000003">
    <property type="protein sequence ID" value="OJF71250.1"/>
    <property type="molecule type" value="Genomic_DNA"/>
</dbReference>
<organism evidence="1 2">
    <name type="scientific">Streptococcus bovimastitidis</name>
    <dbReference type="NCBI Taxonomy" id="1856638"/>
    <lineage>
        <taxon>Bacteria</taxon>
        <taxon>Bacillati</taxon>
        <taxon>Bacillota</taxon>
        <taxon>Bacilli</taxon>
        <taxon>Lactobacillales</taxon>
        <taxon>Streptococcaceae</taxon>
        <taxon>Streptococcus</taxon>
    </lineage>
</organism>
<proteinExistence type="predicted"/>
<gene>
    <name evidence="1" type="ORF">A9Q68_08610</name>
</gene>
<dbReference type="Proteomes" id="UP000182015">
    <property type="component" value="Unassembled WGS sequence"/>
</dbReference>
<protein>
    <submittedName>
        <fullName evidence="1">DUF5072 domain-containing protein</fullName>
    </submittedName>
</protein>
<name>A0A1L8MKE9_9STRE</name>
<evidence type="ECO:0000313" key="1">
    <source>
        <dbReference type="EMBL" id="OJF71250.1"/>
    </source>
</evidence>
<dbReference type="OrthoDB" id="2227204at2"/>
<dbReference type="InterPro" id="IPR053745">
    <property type="entry name" value="Viral_Tail_Comp_sf"/>
</dbReference>
<keyword evidence="2" id="KW-1185">Reference proteome</keyword>
<dbReference type="Pfam" id="PF16807">
    <property type="entry name" value="Phage_tail_terminator_4"/>
    <property type="match status" value="1"/>
</dbReference>
<accession>A0A1L8MKE9</accession>
<dbReference type="STRING" id="1856638.A9Q68_08610"/>
<evidence type="ECO:0000313" key="2">
    <source>
        <dbReference type="Proteomes" id="UP000182015"/>
    </source>
</evidence>
<dbReference type="RefSeq" id="WP_071794313.1">
    <property type="nucleotide sequence ID" value="NZ_LZDD01000003.1"/>
</dbReference>